<feature type="non-terminal residue" evidence="1">
    <location>
        <position position="137"/>
    </location>
</feature>
<evidence type="ECO:0000313" key="1">
    <source>
        <dbReference type="EMBL" id="GIQ91775.1"/>
    </source>
</evidence>
<dbReference type="GO" id="GO:0070573">
    <property type="term" value="F:metallodipeptidase activity"/>
    <property type="evidence" value="ECO:0007669"/>
    <property type="project" value="TreeGrafter"/>
</dbReference>
<proteinExistence type="predicted"/>
<dbReference type="InterPro" id="IPR001160">
    <property type="entry name" value="Peptidase_M20C"/>
</dbReference>
<dbReference type="PRINTS" id="PR00934">
    <property type="entry name" value="XHISDIPTASE"/>
</dbReference>
<dbReference type="GO" id="GO:0005829">
    <property type="term" value="C:cytosol"/>
    <property type="evidence" value="ECO:0007669"/>
    <property type="project" value="TreeGrafter"/>
</dbReference>
<dbReference type="SUPFAM" id="SSF53187">
    <property type="entry name" value="Zn-dependent exopeptidases"/>
    <property type="match status" value="1"/>
</dbReference>
<dbReference type="EMBL" id="BDIP01008308">
    <property type="protein sequence ID" value="GIQ91775.1"/>
    <property type="molecule type" value="Genomic_DNA"/>
</dbReference>
<dbReference type="Gene3D" id="3.40.630.10">
    <property type="entry name" value="Zn peptidases"/>
    <property type="match status" value="1"/>
</dbReference>
<dbReference type="GO" id="GO:0006508">
    <property type="term" value="P:proteolysis"/>
    <property type="evidence" value="ECO:0007669"/>
    <property type="project" value="InterPro"/>
</dbReference>
<dbReference type="Proteomes" id="UP000265618">
    <property type="component" value="Unassembled WGS sequence"/>
</dbReference>
<dbReference type="PANTHER" id="PTHR43501:SF1">
    <property type="entry name" value="CYTOSOL NON-SPECIFIC DIPEPTIDASE"/>
    <property type="match status" value="1"/>
</dbReference>
<dbReference type="AlphaFoldDB" id="A0A9K3DB75"/>
<dbReference type="OrthoDB" id="191370at2759"/>
<organism evidence="1 2">
    <name type="scientific">Kipferlia bialata</name>
    <dbReference type="NCBI Taxonomy" id="797122"/>
    <lineage>
        <taxon>Eukaryota</taxon>
        <taxon>Metamonada</taxon>
        <taxon>Carpediemonas-like organisms</taxon>
        <taxon>Kipferlia</taxon>
    </lineage>
</organism>
<comment type="caution">
    <text evidence="1">The sequence shown here is derived from an EMBL/GenBank/DDBJ whole genome shotgun (WGS) entry which is preliminary data.</text>
</comment>
<gene>
    <name evidence="1" type="ORF">KIPB_015171</name>
</gene>
<feature type="non-terminal residue" evidence="1">
    <location>
        <position position="1"/>
    </location>
</feature>
<sequence length="137" mass="14609">VDADVKNGNILAVIPATEDCKDRPSVCLQGHWDIVAVTSSDNKSFDFSTQPIKPLLLEDGKWLTADRTSLGADNGIGIALGLAYACEKSHPMIELLVTADEEIGLVGAGQLPIDWITSKYLLNLDSEEKGIITISGA</sequence>
<protein>
    <submittedName>
        <fullName evidence="1">Peptidase M20C, Xaa-His dipeptidase</fullName>
    </submittedName>
</protein>
<accession>A0A9K3DB75</accession>
<dbReference type="PANTHER" id="PTHR43501">
    <property type="entry name" value="CYTOSOL NON-SPECIFIC DIPEPTIDASE"/>
    <property type="match status" value="1"/>
</dbReference>
<evidence type="ECO:0000313" key="2">
    <source>
        <dbReference type="Proteomes" id="UP000265618"/>
    </source>
</evidence>
<name>A0A9K3DB75_9EUKA</name>
<reference evidence="1 2" key="1">
    <citation type="journal article" date="2018" name="PLoS ONE">
        <title>The draft genome of Kipferlia bialata reveals reductive genome evolution in fornicate parasites.</title>
        <authorList>
            <person name="Tanifuji G."/>
            <person name="Takabayashi S."/>
            <person name="Kume K."/>
            <person name="Takagi M."/>
            <person name="Nakayama T."/>
            <person name="Kamikawa R."/>
            <person name="Inagaki Y."/>
            <person name="Hashimoto T."/>
        </authorList>
    </citation>
    <scope>NUCLEOTIDE SEQUENCE [LARGE SCALE GENOMIC DNA]</scope>
    <source>
        <strain evidence="1">NY0173</strain>
    </source>
</reference>
<keyword evidence="2" id="KW-1185">Reference proteome</keyword>